<dbReference type="Pfam" id="PF17921">
    <property type="entry name" value="Integrase_H2C2"/>
    <property type="match status" value="1"/>
</dbReference>
<reference evidence="12 13" key="1">
    <citation type="submission" date="2023-02" db="EMBL/GenBank/DDBJ databases">
        <title>LHISI_Scaffold_Assembly.</title>
        <authorList>
            <person name="Stuart O.P."/>
            <person name="Cleave R."/>
            <person name="Magrath M.J.L."/>
            <person name="Mikheyev A.S."/>
        </authorList>
    </citation>
    <scope>NUCLEOTIDE SEQUENCE [LARGE SCALE GENOMIC DNA]</scope>
    <source>
        <strain evidence="12">Daus_M_001</strain>
        <tissue evidence="12">Leg muscle</tissue>
    </source>
</reference>
<dbReference type="CDD" id="cd00063">
    <property type="entry name" value="FN3"/>
    <property type="match status" value="2"/>
</dbReference>
<dbReference type="EC" id="2.7.7.49" evidence="1"/>
<dbReference type="InterPro" id="IPR050951">
    <property type="entry name" value="Retrovirus_Pol_polyprotein"/>
</dbReference>
<evidence type="ECO:0000256" key="8">
    <source>
        <dbReference type="SAM" id="MobiDB-lite"/>
    </source>
</evidence>
<sequence>MRVIEASMEQHRNERAGETGYPRENPPTNGIVWHDSHMQKSGVTRPGVEPISLWWEANRLTAQPPRRRTLQEQDCNCLENPPVGNAMAVDHTDSTNPTILWVDGWQNHIYTTDASGCTCSVLINATVNLHEVVMDGSLTVQVHTKTATAQLTLLVAEGNGLSLLGCCWLKPSGITVEGIYSLQQGKSTELVNQYPWVFANAELGQYEGPLSRTVAFALADRVREEIDRLVERGVYEPVTHSQWTTPIVPVHKADGSVRLCGNYKVTVNTVCNKNIYPLPIINEVFSNLAGGIVFTKLDLEEAYLQVAVDEVTSEILTVNTTKGLFRVKRLPFGISNAPAVFQRLMVTLLAGIPGVVVLLDDILITGVNEDKHWRRVHQVLGGIDDAVLRLKRDKCVFAATVVKFLRYQVDSLGIHLTAERANAIHEAPAPNNKKELYYWIMGKNGNGLEVHGVAFQAAKELLQSDTVLTNYDSSTPIVLTCDASVWRPIALGSCTLRKQERNYFQIDKEALAIMFGVTKFRQYLTAWPFIVITGRSQTASTSMAGTEIGHADALNRLPVQGPKIEVLMLEAFPDSPIEAEQLASLTEEDLVLSGVKYHIFAAWPQGNKPDSLRPYWNRRDQLSLYKGCLLWGNHVVVPTAVYMWWPGMDQDIEGMVSHCHTCQQQRANPATMQDLRWGPEVKPWSQLHIDFFGPFQGKTSLIVVDSYSKWVVKLLSSVFSVAVIQELREIFSCHGIPERVFSDNGTAFVSLDMKSFARKNGINLVQAMPSHPSSNGQAERMVRPQDTEQRSLPVVMEPKRVQHFQRGDMVLFQNYSGGAKWLQGVITAARGQFIYGVGDASGRSYKRHLDQPVEQQQQQSRRTDSPASSIAPAGDQLRAEPQDHQGDQQLPTTTGSYPVSSSPEASPFKGFEHQTRGRRQVVTIGLITNTLRQRMNGHRADTKQAVAGVNVNLREKQVAAHAASHNQKMKHHHYAITVREHLIKSFCDRWVGQGSAHLPAPLAWPPRSPDLSSCDNALWGLPPTSLTTDRQLVYWSNSSEGRIYSVVKSGAGAHGKAENLVAGVRRLDVGRVRQITAMGTHLQPYPVPDCLWPQQTPVQAQLENHTAHSITLRLPPPDRDEECGEVSMATTEYIVYYGLVSKDEPWDCRTSLEECSKLWESHLTLVVPWIWHRWGALPARHFQRWSQGGVATAFGAQLIHSRGHIVAAQMLCSGANGLRQERCSTSHLSGLKPFSSYVFLVALKNYYSDLQGIPPVTGPEVILQTDVGGMDASPQSSCIAFITSLTGTCAFCEKANKLKKSLEAWLEKAFVCTKLREGAALEEDPTGSRTPIRSHQVGPGFTIIYLLRCFASPRPVLPLPPAPPRPKLAIPRPPAHSSNVRKLQFHQVQSVQSTFAPAWIITRPSIKPSPPKAIHTVAHRPAKTGPTTTIQLPVNTLSTKSGQYSLVRITHPAMPTSFAMSSSRTCHAHHQTTEQDFHTTLGTRHSDPLNHLAPGMHQVVCASLTAPSEPREVSAVILSPNTVEVQWLPPQELNDRAVWYQVHWRCQDVVEGVRQKGEQVAKGPPDNGHHAARLHQMLPGQTYVIWVRANSQNSKEFTDSKEVPVVMFPEPNNITLVHATPYRLNISWLPTPNITTRWWGRAGMKEIHKISEISAMGLGCKKRIKFFDKGIIRSKFRYEIQCWEVGFGDWRTLPILPPALPDDRVVYHVGGLRPKTQYSFKLSISYVTSPEPYMWPSDTGFIYETLVSEPCGQEANLDVAENFKCWQRSYLMFKPDGYLDLMMYWWVSSHCQSSALLFEGGKAINNLFCNTNQSSNGEMLHVLPL</sequence>
<dbReference type="InterPro" id="IPR043502">
    <property type="entry name" value="DNA/RNA_pol_sf"/>
</dbReference>
<accession>A0ABQ9HE22</accession>
<feature type="domain" description="Integrase catalytic" evidence="11">
    <location>
        <begin position="679"/>
        <end position="783"/>
    </location>
</feature>
<dbReference type="PANTHER" id="PTHR37984:SF12">
    <property type="entry name" value="RIBONUCLEASE H"/>
    <property type="match status" value="1"/>
</dbReference>
<dbReference type="InterPro" id="IPR036397">
    <property type="entry name" value="RNaseH_sf"/>
</dbReference>
<feature type="domain" description="Reverse transcriptase" evidence="10">
    <location>
        <begin position="231"/>
        <end position="444"/>
    </location>
</feature>
<keyword evidence="13" id="KW-1185">Reference proteome</keyword>
<dbReference type="InterPro" id="IPR000477">
    <property type="entry name" value="RT_dom"/>
</dbReference>
<keyword evidence="5" id="KW-0255">Endonuclease</keyword>
<dbReference type="InterPro" id="IPR041373">
    <property type="entry name" value="RT_RNaseH"/>
</dbReference>
<dbReference type="Gene3D" id="2.60.40.10">
    <property type="entry name" value="Immunoglobulins"/>
    <property type="match status" value="1"/>
</dbReference>
<keyword evidence="3" id="KW-0548">Nucleotidyltransferase</keyword>
<proteinExistence type="predicted"/>
<dbReference type="CDD" id="cd01647">
    <property type="entry name" value="RT_LTR"/>
    <property type="match status" value="1"/>
</dbReference>
<dbReference type="Pfam" id="PF00041">
    <property type="entry name" value="fn3"/>
    <property type="match status" value="1"/>
</dbReference>
<feature type="compositionally biased region" description="Polar residues" evidence="8">
    <location>
        <begin position="887"/>
        <end position="904"/>
    </location>
</feature>
<dbReference type="EMBL" id="JARBHB010000005">
    <property type="protein sequence ID" value="KAJ8882585.1"/>
    <property type="molecule type" value="Genomic_DNA"/>
</dbReference>
<evidence type="ECO:0000256" key="3">
    <source>
        <dbReference type="ARBA" id="ARBA00022695"/>
    </source>
</evidence>
<dbReference type="Proteomes" id="UP001159363">
    <property type="component" value="Chromosome 4"/>
</dbReference>
<feature type="region of interest" description="Disordered" evidence="8">
    <location>
        <begin position="1"/>
        <end position="25"/>
    </location>
</feature>
<dbReference type="InterPro" id="IPR041588">
    <property type="entry name" value="Integrase_H2C2"/>
</dbReference>
<feature type="compositionally biased region" description="Basic and acidic residues" evidence="8">
    <location>
        <begin position="780"/>
        <end position="789"/>
    </location>
</feature>
<feature type="compositionally biased region" description="Basic and acidic residues" evidence="8">
    <location>
        <begin position="877"/>
        <end position="886"/>
    </location>
</feature>
<dbReference type="Gene3D" id="3.10.10.10">
    <property type="entry name" value="HIV Type 1 Reverse Transcriptase, subunit A, domain 1"/>
    <property type="match status" value="1"/>
</dbReference>
<protein>
    <recommendedName>
        <fullName evidence="1">RNA-directed DNA polymerase</fullName>
        <ecNumber evidence="1">2.7.7.49</ecNumber>
    </recommendedName>
</protein>
<evidence type="ECO:0000259" key="10">
    <source>
        <dbReference type="PROSITE" id="PS50878"/>
    </source>
</evidence>
<dbReference type="Pfam" id="PF17917">
    <property type="entry name" value="RT_RNaseH"/>
    <property type="match status" value="1"/>
</dbReference>
<dbReference type="InterPro" id="IPR003961">
    <property type="entry name" value="FN3_dom"/>
</dbReference>
<keyword evidence="6" id="KW-0378">Hydrolase</keyword>
<keyword evidence="2" id="KW-0808">Transferase</keyword>
<feature type="domain" description="Fibronectin type-III" evidence="9">
    <location>
        <begin position="1506"/>
        <end position="1611"/>
    </location>
</feature>
<feature type="compositionally biased region" description="Basic and acidic residues" evidence="8">
    <location>
        <begin position="8"/>
        <end position="17"/>
    </location>
</feature>
<dbReference type="Gene3D" id="3.30.420.10">
    <property type="entry name" value="Ribonuclease H-like superfamily/Ribonuclease H"/>
    <property type="match status" value="1"/>
</dbReference>
<evidence type="ECO:0000259" key="11">
    <source>
        <dbReference type="PROSITE" id="PS50994"/>
    </source>
</evidence>
<evidence type="ECO:0000313" key="13">
    <source>
        <dbReference type="Proteomes" id="UP001159363"/>
    </source>
</evidence>
<feature type="region of interest" description="Disordered" evidence="8">
    <location>
        <begin position="848"/>
        <end position="915"/>
    </location>
</feature>
<evidence type="ECO:0000256" key="1">
    <source>
        <dbReference type="ARBA" id="ARBA00012493"/>
    </source>
</evidence>
<name>A0ABQ9HE22_9NEOP</name>
<dbReference type="SMART" id="SM00060">
    <property type="entry name" value="FN3"/>
    <property type="match status" value="3"/>
</dbReference>
<dbReference type="SUPFAM" id="SSF56672">
    <property type="entry name" value="DNA/RNA polymerases"/>
    <property type="match status" value="1"/>
</dbReference>
<dbReference type="SUPFAM" id="SSF49265">
    <property type="entry name" value="Fibronectin type III"/>
    <property type="match status" value="2"/>
</dbReference>
<dbReference type="Pfam" id="PF00078">
    <property type="entry name" value="RVT_1"/>
    <property type="match status" value="1"/>
</dbReference>
<feature type="region of interest" description="Disordered" evidence="8">
    <location>
        <begin position="769"/>
        <end position="790"/>
    </location>
</feature>
<dbReference type="PROSITE" id="PS50878">
    <property type="entry name" value="RT_POL"/>
    <property type="match status" value="1"/>
</dbReference>
<evidence type="ECO:0000256" key="4">
    <source>
        <dbReference type="ARBA" id="ARBA00022722"/>
    </source>
</evidence>
<evidence type="ECO:0000259" key="9">
    <source>
        <dbReference type="PROSITE" id="PS50853"/>
    </source>
</evidence>
<evidence type="ECO:0000256" key="5">
    <source>
        <dbReference type="ARBA" id="ARBA00022759"/>
    </source>
</evidence>
<keyword evidence="4" id="KW-0540">Nuclease</keyword>
<dbReference type="PROSITE" id="PS50853">
    <property type="entry name" value="FN3"/>
    <property type="match status" value="1"/>
</dbReference>
<dbReference type="InterPro" id="IPR036116">
    <property type="entry name" value="FN3_sf"/>
</dbReference>
<comment type="caution">
    <text evidence="12">The sequence shown here is derived from an EMBL/GenBank/DDBJ whole genome shotgun (WGS) entry which is preliminary data.</text>
</comment>
<dbReference type="PROSITE" id="PS50994">
    <property type="entry name" value="INTEGRASE"/>
    <property type="match status" value="1"/>
</dbReference>
<keyword evidence="7" id="KW-0695">RNA-directed DNA polymerase</keyword>
<dbReference type="SUPFAM" id="SSF53098">
    <property type="entry name" value="Ribonuclease H-like"/>
    <property type="match status" value="1"/>
</dbReference>
<evidence type="ECO:0000256" key="6">
    <source>
        <dbReference type="ARBA" id="ARBA00022801"/>
    </source>
</evidence>
<evidence type="ECO:0000256" key="2">
    <source>
        <dbReference type="ARBA" id="ARBA00022679"/>
    </source>
</evidence>
<dbReference type="InterPro" id="IPR001584">
    <property type="entry name" value="Integrase_cat-core"/>
</dbReference>
<dbReference type="InterPro" id="IPR013783">
    <property type="entry name" value="Ig-like_fold"/>
</dbReference>
<organism evidence="12 13">
    <name type="scientific">Dryococelus australis</name>
    <dbReference type="NCBI Taxonomy" id="614101"/>
    <lineage>
        <taxon>Eukaryota</taxon>
        <taxon>Metazoa</taxon>
        <taxon>Ecdysozoa</taxon>
        <taxon>Arthropoda</taxon>
        <taxon>Hexapoda</taxon>
        <taxon>Insecta</taxon>
        <taxon>Pterygota</taxon>
        <taxon>Neoptera</taxon>
        <taxon>Polyneoptera</taxon>
        <taxon>Phasmatodea</taxon>
        <taxon>Verophasmatodea</taxon>
        <taxon>Anareolatae</taxon>
        <taxon>Phasmatidae</taxon>
        <taxon>Eurycanthinae</taxon>
        <taxon>Dryococelus</taxon>
    </lineage>
</organism>
<dbReference type="InterPro" id="IPR043128">
    <property type="entry name" value="Rev_trsase/Diguanyl_cyclase"/>
</dbReference>
<evidence type="ECO:0000313" key="12">
    <source>
        <dbReference type="EMBL" id="KAJ8882585.1"/>
    </source>
</evidence>
<dbReference type="PANTHER" id="PTHR37984">
    <property type="entry name" value="PROTEIN CBG26694"/>
    <property type="match status" value="1"/>
</dbReference>
<dbReference type="Gene3D" id="3.30.70.270">
    <property type="match status" value="1"/>
</dbReference>
<evidence type="ECO:0000256" key="7">
    <source>
        <dbReference type="ARBA" id="ARBA00022918"/>
    </source>
</evidence>
<gene>
    <name evidence="12" type="ORF">PR048_014396</name>
</gene>
<dbReference type="InterPro" id="IPR012337">
    <property type="entry name" value="RNaseH-like_sf"/>
</dbReference>